<dbReference type="Proteomes" id="UP000499080">
    <property type="component" value="Unassembled WGS sequence"/>
</dbReference>
<reference evidence="2 3" key="1">
    <citation type="journal article" date="2019" name="Sci. Rep.">
        <title>Orb-weaving spider Araneus ventricosus genome elucidates the spidroin gene catalogue.</title>
        <authorList>
            <person name="Kono N."/>
            <person name="Nakamura H."/>
            <person name="Ohtoshi R."/>
            <person name="Moran D.A.P."/>
            <person name="Shinohara A."/>
            <person name="Yoshida Y."/>
            <person name="Fujiwara M."/>
            <person name="Mori M."/>
            <person name="Tomita M."/>
            <person name="Arakawa K."/>
        </authorList>
    </citation>
    <scope>NUCLEOTIDE SEQUENCE [LARGE SCALE GENOMIC DNA]</scope>
</reference>
<organism evidence="2 3">
    <name type="scientific">Araneus ventricosus</name>
    <name type="common">Orbweaver spider</name>
    <name type="synonym">Epeira ventricosa</name>
    <dbReference type="NCBI Taxonomy" id="182803"/>
    <lineage>
        <taxon>Eukaryota</taxon>
        <taxon>Metazoa</taxon>
        <taxon>Ecdysozoa</taxon>
        <taxon>Arthropoda</taxon>
        <taxon>Chelicerata</taxon>
        <taxon>Arachnida</taxon>
        <taxon>Araneae</taxon>
        <taxon>Araneomorphae</taxon>
        <taxon>Entelegynae</taxon>
        <taxon>Araneoidea</taxon>
        <taxon>Araneidae</taxon>
        <taxon>Araneus</taxon>
    </lineage>
</organism>
<protein>
    <submittedName>
        <fullName evidence="2">Uncharacterized protein</fullName>
    </submittedName>
</protein>
<dbReference type="AlphaFoldDB" id="A0A4Y2N7H2"/>
<name>A0A4Y2N7H2_ARAVE</name>
<dbReference type="EMBL" id="BGPR01008561">
    <property type="protein sequence ID" value="GBN34570.1"/>
    <property type="molecule type" value="Genomic_DNA"/>
</dbReference>
<evidence type="ECO:0000313" key="2">
    <source>
        <dbReference type="EMBL" id="GBN34570.1"/>
    </source>
</evidence>
<proteinExistence type="predicted"/>
<evidence type="ECO:0000313" key="3">
    <source>
        <dbReference type="Proteomes" id="UP000499080"/>
    </source>
</evidence>
<keyword evidence="3" id="KW-1185">Reference proteome</keyword>
<gene>
    <name evidence="2" type="ORF">AVEN_19318_1</name>
</gene>
<comment type="caution">
    <text evidence="2">The sequence shown here is derived from an EMBL/GenBank/DDBJ whole genome shotgun (WGS) entry which is preliminary data.</text>
</comment>
<accession>A0A4Y2N7H2</accession>
<dbReference type="OrthoDB" id="7422307at2759"/>
<sequence length="103" mass="11669">MSDKELPREPSLLLGRSFGRRVLSNETLRPIVNAIVSLAKIRGLEMDSNDIDVQKHNLELNIEGFVELYCVSQQEVMELSLSEEEEVTAKQQSSSAIRERLNP</sequence>
<evidence type="ECO:0000256" key="1">
    <source>
        <dbReference type="SAM" id="MobiDB-lite"/>
    </source>
</evidence>
<feature type="region of interest" description="Disordered" evidence="1">
    <location>
        <begin position="81"/>
        <end position="103"/>
    </location>
</feature>